<reference evidence="3" key="1">
    <citation type="journal article" date="2019" name="Int. J. Syst. Evol. Microbiol.">
        <title>The Global Catalogue of Microorganisms (GCM) 10K type strain sequencing project: providing services to taxonomists for standard genome sequencing and annotation.</title>
        <authorList>
            <consortium name="The Broad Institute Genomics Platform"/>
            <consortium name="The Broad Institute Genome Sequencing Center for Infectious Disease"/>
            <person name="Wu L."/>
            <person name="Ma J."/>
        </authorList>
    </citation>
    <scope>NUCLEOTIDE SEQUENCE [LARGE SCALE GENOMIC DNA]</scope>
    <source>
        <strain evidence="3">CGMCC 4.1641</strain>
    </source>
</reference>
<evidence type="ECO:0000313" key="3">
    <source>
        <dbReference type="Proteomes" id="UP001596222"/>
    </source>
</evidence>
<proteinExistence type="predicted"/>
<gene>
    <name evidence="2" type="ORF">ACFPP6_06625</name>
</gene>
<feature type="chain" id="PRO_5047028749" description="Lipoprotein" evidence="1">
    <location>
        <begin position="24"/>
        <end position="187"/>
    </location>
</feature>
<dbReference type="Proteomes" id="UP001596222">
    <property type="component" value="Unassembled WGS sequence"/>
</dbReference>
<dbReference type="RefSeq" id="WP_382038152.1">
    <property type="nucleotide sequence ID" value="NZ_JBHSKJ010000003.1"/>
</dbReference>
<sequence length="187" mass="19710">MKARRARRAAPAALLAAALTGCGVTTTDVIDVGQPATGAKRQGEVNSAEARLFFMSPTGVTSVTRPAKAKLGAEDAVALLLQGPSEEERVRGLYSDVPKMKGEVHVTTGTLRVSIQMPFNVLRLTPVSRSQFVCTAAANEVPRGRQIHDVKVELSGGSYVITDLVCDSNQAFPAAKLPTPTTPASPR</sequence>
<evidence type="ECO:0000313" key="2">
    <source>
        <dbReference type="EMBL" id="MFC5144362.1"/>
    </source>
</evidence>
<keyword evidence="1" id="KW-0732">Signal</keyword>
<dbReference type="PROSITE" id="PS51257">
    <property type="entry name" value="PROKAR_LIPOPROTEIN"/>
    <property type="match status" value="1"/>
</dbReference>
<protein>
    <recommendedName>
        <fullName evidence="4">Lipoprotein</fullName>
    </recommendedName>
</protein>
<name>A0ABV9ZW36_9ACTN</name>
<evidence type="ECO:0000256" key="1">
    <source>
        <dbReference type="SAM" id="SignalP"/>
    </source>
</evidence>
<comment type="caution">
    <text evidence="2">The sequence shown here is derived from an EMBL/GenBank/DDBJ whole genome shotgun (WGS) entry which is preliminary data.</text>
</comment>
<dbReference type="EMBL" id="JBHSKJ010000003">
    <property type="protein sequence ID" value="MFC5144362.1"/>
    <property type="molecule type" value="Genomic_DNA"/>
</dbReference>
<organism evidence="2 3">
    <name type="scientific">Streptomyces aureoversilis</name>
    <dbReference type="NCBI Taxonomy" id="67277"/>
    <lineage>
        <taxon>Bacteria</taxon>
        <taxon>Bacillati</taxon>
        <taxon>Actinomycetota</taxon>
        <taxon>Actinomycetes</taxon>
        <taxon>Kitasatosporales</taxon>
        <taxon>Streptomycetaceae</taxon>
        <taxon>Streptomyces</taxon>
    </lineage>
</organism>
<keyword evidence="3" id="KW-1185">Reference proteome</keyword>
<evidence type="ECO:0008006" key="4">
    <source>
        <dbReference type="Google" id="ProtNLM"/>
    </source>
</evidence>
<accession>A0ABV9ZW36</accession>
<feature type="signal peptide" evidence="1">
    <location>
        <begin position="1"/>
        <end position="23"/>
    </location>
</feature>